<sequence>KLWSGDMLEWAHNGVIIVDLLSDQPVAAARTIAMVRDGRYQKLGQLYEVNSPDIYGCRDLGLVMKTAGIVEKMQVLLGYVSFPKDLI</sequence>
<protein>
    <submittedName>
        <fullName evidence="1">Uncharacterized protein</fullName>
    </submittedName>
</protein>
<reference evidence="1 2" key="1">
    <citation type="submission" date="2024-05" db="EMBL/GenBank/DDBJ databases">
        <title>Genome sequencing and assembly of Indian major carp, Cirrhinus mrigala (Hamilton, 1822).</title>
        <authorList>
            <person name="Mohindra V."/>
            <person name="Chowdhury L.M."/>
            <person name="Lal K."/>
            <person name="Jena J.K."/>
        </authorList>
    </citation>
    <scope>NUCLEOTIDE SEQUENCE [LARGE SCALE GENOMIC DNA]</scope>
    <source>
        <strain evidence="1">CM1030</strain>
        <tissue evidence="1">Blood</tissue>
    </source>
</reference>
<dbReference type="EMBL" id="JAMKFB020000758">
    <property type="protein sequence ID" value="KAL0147380.1"/>
    <property type="molecule type" value="Genomic_DNA"/>
</dbReference>
<proteinExistence type="predicted"/>
<feature type="non-terminal residue" evidence="1">
    <location>
        <position position="1"/>
    </location>
</feature>
<comment type="caution">
    <text evidence="1">The sequence shown here is derived from an EMBL/GenBank/DDBJ whole genome shotgun (WGS) entry which is preliminary data.</text>
</comment>
<dbReference type="Proteomes" id="UP001529510">
    <property type="component" value="Unassembled WGS sequence"/>
</dbReference>
<evidence type="ECO:0000313" key="1">
    <source>
        <dbReference type="EMBL" id="KAL0147380.1"/>
    </source>
</evidence>
<gene>
    <name evidence="1" type="ORF">M9458_057307</name>
</gene>
<accession>A0ABD0MBC2</accession>
<keyword evidence="2" id="KW-1185">Reference proteome</keyword>
<organism evidence="1 2">
    <name type="scientific">Cirrhinus mrigala</name>
    <name type="common">Mrigala</name>
    <dbReference type="NCBI Taxonomy" id="683832"/>
    <lineage>
        <taxon>Eukaryota</taxon>
        <taxon>Metazoa</taxon>
        <taxon>Chordata</taxon>
        <taxon>Craniata</taxon>
        <taxon>Vertebrata</taxon>
        <taxon>Euteleostomi</taxon>
        <taxon>Actinopterygii</taxon>
        <taxon>Neopterygii</taxon>
        <taxon>Teleostei</taxon>
        <taxon>Ostariophysi</taxon>
        <taxon>Cypriniformes</taxon>
        <taxon>Cyprinidae</taxon>
        <taxon>Labeoninae</taxon>
        <taxon>Labeonini</taxon>
        <taxon>Cirrhinus</taxon>
    </lineage>
</organism>
<dbReference type="AlphaFoldDB" id="A0ABD0MBC2"/>
<evidence type="ECO:0000313" key="2">
    <source>
        <dbReference type="Proteomes" id="UP001529510"/>
    </source>
</evidence>
<name>A0ABD0MBC2_CIRMR</name>